<evidence type="ECO:0000313" key="2">
    <source>
        <dbReference type="EMBL" id="CAF1422202.1"/>
    </source>
</evidence>
<evidence type="ECO:0000313" key="3">
    <source>
        <dbReference type="EMBL" id="CAF1506359.1"/>
    </source>
</evidence>
<dbReference type="Proteomes" id="UP000663823">
    <property type="component" value="Unassembled WGS sequence"/>
</dbReference>
<dbReference type="SUPFAM" id="SSF48452">
    <property type="entry name" value="TPR-like"/>
    <property type="match status" value="1"/>
</dbReference>
<evidence type="ECO:0000256" key="1">
    <source>
        <dbReference type="SAM" id="MobiDB-lite"/>
    </source>
</evidence>
<protein>
    <submittedName>
        <fullName evidence="3">Uncharacterized protein</fullName>
    </submittedName>
</protein>
<proteinExistence type="predicted"/>
<feature type="compositionally biased region" description="Acidic residues" evidence="1">
    <location>
        <begin position="167"/>
        <end position="180"/>
    </location>
</feature>
<evidence type="ECO:0000313" key="5">
    <source>
        <dbReference type="EMBL" id="CAF4105727.1"/>
    </source>
</evidence>
<feature type="region of interest" description="Disordered" evidence="1">
    <location>
        <begin position="160"/>
        <end position="182"/>
    </location>
</feature>
<dbReference type="Proteomes" id="UP000663889">
    <property type="component" value="Unassembled WGS sequence"/>
</dbReference>
<dbReference type="EMBL" id="CAJNOO010005531">
    <property type="protein sequence ID" value="CAF1422202.1"/>
    <property type="molecule type" value="Genomic_DNA"/>
</dbReference>
<dbReference type="EMBL" id="CAJOAX010007887">
    <property type="protein sequence ID" value="CAF4020701.1"/>
    <property type="molecule type" value="Genomic_DNA"/>
</dbReference>
<evidence type="ECO:0000313" key="4">
    <source>
        <dbReference type="EMBL" id="CAF4020701.1"/>
    </source>
</evidence>
<reference evidence="3" key="1">
    <citation type="submission" date="2021-02" db="EMBL/GenBank/DDBJ databases">
        <authorList>
            <person name="Nowell W R."/>
        </authorList>
    </citation>
    <scope>NUCLEOTIDE SEQUENCE</scope>
</reference>
<evidence type="ECO:0000313" key="6">
    <source>
        <dbReference type="Proteomes" id="UP000663889"/>
    </source>
</evidence>
<accession>A0A815TR00</accession>
<dbReference type="EMBL" id="CAJOBE010010327">
    <property type="protein sequence ID" value="CAF4105727.1"/>
    <property type="molecule type" value="Genomic_DNA"/>
</dbReference>
<organism evidence="3 6">
    <name type="scientific">Rotaria sordida</name>
    <dbReference type="NCBI Taxonomy" id="392033"/>
    <lineage>
        <taxon>Eukaryota</taxon>
        <taxon>Metazoa</taxon>
        <taxon>Spiralia</taxon>
        <taxon>Gnathifera</taxon>
        <taxon>Rotifera</taxon>
        <taxon>Eurotatoria</taxon>
        <taxon>Bdelloidea</taxon>
        <taxon>Philodinida</taxon>
        <taxon>Philodinidae</taxon>
        <taxon>Rotaria</taxon>
    </lineage>
</organism>
<dbReference type="Proteomes" id="UP000663882">
    <property type="component" value="Unassembled WGS sequence"/>
</dbReference>
<dbReference type="Gene3D" id="1.25.40.10">
    <property type="entry name" value="Tetratricopeptide repeat domain"/>
    <property type="match status" value="1"/>
</dbReference>
<name>A0A815TR00_9BILA</name>
<comment type="caution">
    <text evidence="3">The sequence shown here is derived from an EMBL/GenBank/DDBJ whole genome shotgun (WGS) entry which is preliminary data.</text>
</comment>
<dbReference type="InterPro" id="IPR011990">
    <property type="entry name" value="TPR-like_helical_dom_sf"/>
</dbReference>
<sequence>MEEQCLPLGHWRFAEHIGWIVHIHMKMDNRNEAEKLCQNEYCHAKKALGETHAHVARMQTLMAELTEDNEPDQALRFYKKAVSILNISTKPDDRSLVRCFLAMANLNSKRNNFRDALKYDKKAVLLAGECMPRNHIDMAFSLKNLENSLTKYHFRQETTEKTRTITSDDDGSDKNEEQEEPNVIHLSPCIPVSTATTTNAVISPSISILGTPSIPSTPANLSTLSSPTKNFKSPNSIQGQLASMAKQLSKITNAIENIHLEKPSKESSSSTQKAGMNVGRAALFSIRSGLGGLKFVETLNLLDLPGAAVGTYSDIRHWHFKWTRIPRKKAGTERVKKINASNNDDSNVGCAVDGAYIHLSIGKHLFQKIGIREEWLSISWDSAHLLELAIHDVKKERKFLWLTRFIKTCAMIMRKYSYGKQYEQLLETAELIEEDILQPKQFHITRFVSSECRVYETMMRDWSTLYELHEQDSIVNAITGSDLSARTRHNINPFNPIQFSQKLFSKGSVSWTFTF</sequence>
<dbReference type="Proteomes" id="UP000663874">
    <property type="component" value="Unassembled WGS sequence"/>
</dbReference>
<dbReference type="EMBL" id="CAJNOU010006506">
    <property type="protein sequence ID" value="CAF1506359.1"/>
    <property type="molecule type" value="Genomic_DNA"/>
</dbReference>
<gene>
    <name evidence="5" type="ORF">FNK824_LOCUS31607</name>
    <name evidence="4" type="ORF">OTI717_LOCUS30078</name>
    <name evidence="2" type="ORF">RFH988_LOCUS35622</name>
    <name evidence="3" type="ORF">SEV965_LOCUS36335</name>
</gene>
<dbReference type="OrthoDB" id="10065482at2759"/>
<dbReference type="AlphaFoldDB" id="A0A815TR00"/>